<sequence length="76" mass="8889">MGNLDEKHESPSSQHFNILQEIVNISLVRQSLVRSYTRSFNGFAAYLTSQEREKLAGKFSFLLHFSQNLMHYILRN</sequence>
<comment type="caution">
    <text evidence="2">The sequence shown here is derived from an EMBL/GenBank/DDBJ whole genome shotgun (WGS) entry which is preliminary data.</text>
</comment>
<dbReference type="EMBL" id="JBJXBP010000006">
    <property type="protein sequence ID" value="KAL3824157.1"/>
    <property type="molecule type" value="Genomic_DNA"/>
</dbReference>
<feature type="domain" description="Inhibitor I9" evidence="1">
    <location>
        <begin position="8"/>
        <end position="56"/>
    </location>
</feature>
<gene>
    <name evidence="2" type="ORF">ACJIZ3_020186</name>
</gene>
<dbReference type="AlphaFoldDB" id="A0ABD3SI59"/>
<keyword evidence="3" id="KW-1185">Reference proteome</keyword>
<name>A0ABD3SI59_9LAMI</name>
<dbReference type="Pfam" id="PF05922">
    <property type="entry name" value="Inhibitor_I9"/>
    <property type="match status" value="1"/>
</dbReference>
<dbReference type="Proteomes" id="UP001634393">
    <property type="component" value="Unassembled WGS sequence"/>
</dbReference>
<evidence type="ECO:0000259" key="1">
    <source>
        <dbReference type="Pfam" id="PF05922"/>
    </source>
</evidence>
<proteinExistence type="predicted"/>
<organism evidence="2 3">
    <name type="scientific">Penstemon smallii</name>
    <dbReference type="NCBI Taxonomy" id="265156"/>
    <lineage>
        <taxon>Eukaryota</taxon>
        <taxon>Viridiplantae</taxon>
        <taxon>Streptophyta</taxon>
        <taxon>Embryophyta</taxon>
        <taxon>Tracheophyta</taxon>
        <taxon>Spermatophyta</taxon>
        <taxon>Magnoliopsida</taxon>
        <taxon>eudicotyledons</taxon>
        <taxon>Gunneridae</taxon>
        <taxon>Pentapetalae</taxon>
        <taxon>asterids</taxon>
        <taxon>lamiids</taxon>
        <taxon>Lamiales</taxon>
        <taxon>Plantaginaceae</taxon>
        <taxon>Cheloneae</taxon>
        <taxon>Penstemon</taxon>
    </lineage>
</organism>
<protein>
    <recommendedName>
        <fullName evidence="1">Inhibitor I9 domain-containing protein</fullName>
    </recommendedName>
</protein>
<reference evidence="2 3" key="1">
    <citation type="submission" date="2024-12" db="EMBL/GenBank/DDBJ databases">
        <title>The unique morphological basis and parallel evolutionary history of personate flowers in Penstemon.</title>
        <authorList>
            <person name="Depatie T.H."/>
            <person name="Wessinger C.A."/>
        </authorList>
    </citation>
    <scope>NUCLEOTIDE SEQUENCE [LARGE SCALE GENOMIC DNA]</scope>
    <source>
        <strain evidence="2">WTNN_2</strain>
        <tissue evidence="2">Leaf</tissue>
    </source>
</reference>
<evidence type="ECO:0000313" key="3">
    <source>
        <dbReference type="Proteomes" id="UP001634393"/>
    </source>
</evidence>
<accession>A0ABD3SI59</accession>
<dbReference type="Gene3D" id="3.30.70.80">
    <property type="entry name" value="Peptidase S8 propeptide/proteinase inhibitor I9"/>
    <property type="match status" value="1"/>
</dbReference>
<dbReference type="InterPro" id="IPR010259">
    <property type="entry name" value="S8pro/Inhibitor_I9"/>
</dbReference>
<dbReference type="InterPro" id="IPR037045">
    <property type="entry name" value="S8pro/Inhibitor_I9_sf"/>
</dbReference>
<evidence type="ECO:0000313" key="2">
    <source>
        <dbReference type="EMBL" id="KAL3824157.1"/>
    </source>
</evidence>